<protein>
    <submittedName>
        <fullName evidence="2">Inner membrane protein yhaH</fullName>
    </submittedName>
</protein>
<gene>
    <name evidence="2" type="primary">yhaH</name>
    <name evidence="2" type="ORF">NCTC13337_02547</name>
</gene>
<evidence type="ECO:0000313" key="3">
    <source>
        <dbReference type="Proteomes" id="UP000254601"/>
    </source>
</evidence>
<dbReference type="InterPro" id="IPR008523">
    <property type="entry name" value="DUF805"/>
</dbReference>
<accession>A0A380MYM7</accession>
<dbReference type="GO" id="GO:0005886">
    <property type="term" value="C:plasma membrane"/>
    <property type="evidence" value="ECO:0007669"/>
    <property type="project" value="TreeGrafter"/>
</dbReference>
<feature type="transmembrane region" description="Helical" evidence="1">
    <location>
        <begin position="83"/>
        <end position="102"/>
    </location>
</feature>
<keyword evidence="1" id="KW-0812">Transmembrane</keyword>
<dbReference type="RefSeq" id="WP_072576979.1">
    <property type="nucleotide sequence ID" value="NZ_LWHB01000122.1"/>
</dbReference>
<evidence type="ECO:0000256" key="1">
    <source>
        <dbReference type="SAM" id="Phobius"/>
    </source>
</evidence>
<feature type="transmembrane region" description="Helical" evidence="1">
    <location>
        <begin position="23"/>
        <end position="47"/>
    </location>
</feature>
<sequence>MNWYLTCLKKYATFSGRAQRKELWFFFLFYIIIVIVLTILDIFTGLYDPQTGSGILSGIFQLAMFLPSLAVQVRRLHDIGKNGWWWLIALTGIGAFVLIYFYCLGSEKGANQYGANPKEV</sequence>
<keyword evidence="3" id="KW-1185">Reference proteome</keyword>
<keyword evidence="1" id="KW-0472">Membrane</keyword>
<dbReference type="PANTHER" id="PTHR34980:SF2">
    <property type="entry name" value="INNER MEMBRANE PROTEIN YHAH-RELATED"/>
    <property type="match status" value="1"/>
</dbReference>
<organism evidence="2 3">
    <name type="scientific">Suttonella ornithocola</name>
    <dbReference type="NCBI Taxonomy" id="279832"/>
    <lineage>
        <taxon>Bacteria</taxon>
        <taxon>Pseudomonadati</taxon>
        <taxon>Pseudomonadota</taxon>
        <taxon>Gammaproteobacteria</taxon>
        <taxon>Cardiobacteriales</taxon>
        <taxon>Cardiobacteriaceae</taxon>
        <taxon>Suttonella</taxon>
    </lineage>
</organism>
<proteinExistence type="predicted"/>
<dbReference type="AlphaFoldDB" id="A0A380MYM7"/>
<reference evidence="2 3" key="1">
    <citation type="submission" date="2018-06" db="EMBL/GenBank/DDBJ databases">
        <authorList>
            <consortium name="Pathogen Informatics"/>
            <person name="Doyle S."/>
        </authorList>
    </citation>
    <scope>NUCLEOTIDE SEQUENCE [LARGE SCALE GENOMIC DNA]</scope>
    <source>
        <strain evidence="2 3">NCTC13337</strain>
    </source>
</reference>
<dbReference type="OrthoDB" id="9812349at2"/>
<dbReference type="Pfam" id="PF05656">
    <property type="entry name" value="DUF805"/>
    <property type="match status" value="1"/>
</dbReference>
<dbReference type="Proteomes" id="UP000254601">
    <property type="component" value="Unassembled WGS sequence"/>
</dbReference>
<keyword evidence="1" id="KW-1133">Transmembrane helix</keyword>
<feature type="transmembrane region" description="Helical" evidence="1">
    <location>
        <begin position="53"/>
        <end position="71"/>
    </location>
</feature>
<name>A0A380MYM7_9GAMM</name>
<dbReference type="PANTHER" id="PTHR34980">
    <property type="entry name" value="INNER MEMBRANE PROTEIN-RELATED-RELATED"/>
    <property type="match status" value="1"/>
</dbReference>
<evidence type="ECO:0000313" key="2">
    <source>
        <dbReference type="EMBL" id="SUO97649.1"/>
    </source>
</evidence>
<dbReference type="EMBL" id="UHIC01000001">
    <property type="protein sequence ID" value="SUO97649.1"/>
    <property type="molecule type" value="Genomic_DNA"/>
</dbReference>